<organism evidence="2 4">
    <name type="scientific">Geotoga petraea</name>
    <dbReference type="NCBI Taxonomy" id="28234"/>
    <lineage>
        <taxon>Bacteria</taxon>
        <taxon>Thermotogati</taxon>
        <taxon>Thermotogota</taxon>
        <taxon>Thermotogae</taxon>
        <taxon>Petrotogales</taxon>
        <taxon>Petrotogaceae</taxon>
        <taxon>Geotoga</taxon>
    </lineage>
</organism>
<dbReference type="InterPro" id="IPR006047">
    <property type="entry name" value="GH13_cat_dom"/>
</dbReference>
<dbReference type="SMART" id="SM00642">
    <property type="entry name" value="Aamy"/>
    <property type="match status" value="1"/>
</dbReference>
<evidence type="ECO:0000313" key="5">
    <source>
        <dbReference type="Proteomes" id="UP000297288"/>
    </source>
</evidence>
<dbReference type="GO" id="GO:0005975">
    <property type="term" value="P:carbohydrate metabolic process"/>
    <property type="evidence" value="ECO:0007669"/>
    <property type="project" value="InterPro"/>
</dbReference>
<feature type="domain" description="Glycosyl hydrolase family 13 catalytic" evidence="1">
    <location>
        <begin position="15"/>
        <end position="346"/>
    </location>
</feature>
<evidence type="ECO:0000259" key="1">
    <source>
        <dbReference type="SMART" id="SM00642"/>
    </source>
</evidence>
<gene>
    <name evidence="3" type="ORF">E4650_02930</name>
    <name evidence="2" type="ORF">SAMN04488588_0327</name>
</gene>
<dbReference type="CDD" id="cd11313">
    <property type="entry name" value="AmyAc_arch_bac_AmyA"/>
    <property type="match status" value="1"/>
</dbReference>
<evidence type="ECO:0000313" key="3">
    <source>
        <dbReference type="EMBL" id="TGG89163.1"/>
    </source>
</evidence>
<proteinExistence type="predicted"/>
<dbReference type="PANTHER" id="PTHR47786:SF2">
    <property type="entry name" value="GLYCOSYL HYDROLASE FAMILY 13 CATALYTIC DOMAIN-CONTAINING PROTEIN"/>
    <property type="match status" value="1"/>
</dbReference>
<dbReference type="InterPro" id="IPR017853">
    <property type="entry name" value="GH"/>
</dbReference>
<dbReference type="EMBL" id="FMYV01000001">
    <property type="protein sequence ID" value="SDC04122.1"/>
    <property type="molecule type" value="Genomic_DNA"/>
</dbReference>
<dbReference type="Proteomes" id="UP000297288">
    <property type="component" value="Unassembled WGS sequence"/>
</dbReference>
<accession>A0A1G6IC58</accession>
<sequence length="426" mass="50981">MTNKFNELKNKVIYEIFLRNYSKSGTFNEVYCDLERIKKLGVDIIWFMPFYPIGKKNRKGNYGSPYSISKYDEISYEYGGIDQFKKIIKKSKELGMQVMIDIVFNHTSNDSYISKNHKDWFILNDDGDFFRKEPDWFDIADLNFKNSELWDYLINILKFWKDIGVEGFRCDVASLIPLNFWEKARSQVDPEKKLIWLAESMEPEYLRALRKEGYDVVSDTELYRVFDYTYDYDGYEKIHKYFKGEIELSGIVEYIKTQQTIYPRESLKMRFLENHDKPRIASLISSKQRLKNWTTFYMTLPGSSLIYAGQEIKDDKYPDLFEKTSINWDDGDYEFLNFIKKIIVISKEIKAESKYFEINEVKKGVVEVKWTGEKYDYLIILNLEEKYGNIFLNNFYEGYDMINKEKIKLNKKYKLQKEPLIIKSIK</sequence>
<keyword evidence="4" id="KW-1185">Reference proteome</keyword>
<name>A0A1G6IC58_9BACT</name>
<dbReference type="Gene3D" id="3.20.20.80">
    <property type="entry name" value="Glycosidases"/>
    <property type="match status" value="1"/>
</dbReference>
<evidence type="ECO:0000313" key="4">
    <source>
        <dbReference type="Proteomes" id="UP000199322"/>
    </source>
</evidence>
<dbReference type="EMBL" id="SRME01000001">
    <property type="protein sequence ID" value="TGG89163.1"/>
    <property type="molecule type" value="Genomic_DNA"/>
</dbReference>
<dbReference type="Pfam" id="PF00128">
    <property type="entry name" value="Alpha-amylase"/>
    <property type="match status" value="1"/>
</dbReference>
<protein>
    <submittedName>
        <fullName evidence="3">Alpha-amylase</fullName>
    </submittedName>
    <submittedName>
        <fullName evidence="2">Glycosidase</fullName>
    </submittedName>
</protein>
<dbReference type="SUPFAM" id="SSF51445">
    <property type="entry name" value="(Trans)glycosidases"/>
    <property type="match status" value="1"/>
</dbReference>
<evidence type="ECO:0000313" key="2">
    <source>
        <dbReference type="EMBL" id="SDC04122.1"/>
    </source>
</evidence>
<dbReference type="Proteomes" id="UP000199322">
    <property type="component" value="Unassembled WGS sequence"/>
</dbReference>
<dbReference type="STRING" id="28234.SAMN04488588_0327"/>
<keyword evidence="2" id="KW-0326">Glycosidase</keyword>
<dbReference type="PANTHER" id="PTHR47786">
    <property type="entry name" value="ALPHA-1,4-GLUCAN:MALTOSE-1-PHOSPHATE MALTOSYLTRANSFERASE"/>
    <property type="match status" value="1"/>
</dbReference>
<reference evidence="3 5" key="2">
    <citation type="submission" date="2019-04" db="EMBL/GenBank/DDBJ databases">
        <title>Draft genome sequence data and analysis of a Fermenting Bacterium, Geotoga petraea strain HO-Geo1, isolated from heavy-oil petroleum reservoir in Russia.</title>
        <authorList>
            <person name="Grouzdev D.S."/>
            <person name="Semenova E.M."/>
            <person name="Sokolova D.S."/>
            <person name="Tourova T.P."/>
            <person name="Poltaraus A.B."/>
            <person name="Nazina T.N."/>
        </authorList>
    </citation>
    <scope>NUCLEOTIDE SEQUENCE [LARGE SCALE GENOMIC DNA]</scope>
    <source>
        <strain evidence="3 5">HO-Geo1</strain>
    </source>
</reference>
<dbReference type="AlphaFoldDB" id="A0A1G6IC58"/>
<reference evidence="2 4" key="1">
    <citation type="submission" date="2016-10" db="EMBL/GenBank/DDBJ databases">
        <authorList>
            <person name="de Groot N.N."/>
        </authorList>
    </citation>
    <scope>NUCLEOTIDE SEQUENCE [LARGE SCALE GENOMIC DNA]</scope>
    <source>
        <strain evidence="2 4">WG14</strain>
    </source>
</reference>
<dbReference type="GO" id="GO:0016798">
    <property type="term" value="F:hydrolase activity, acting on glycosyl bonds"/>
    <property type="evidence" value="ECO:0007669"/>
    <property type="project" value="UniProtKB-KW"/>
</dbReference>
<keyword evidence="2" id="KW-0378">Hydrolase</keyword>
<dbReference type="RefSeq" id="WP_091402209.1">
    <property type="nucleotide sequence ID" value="NZ_FMYV01000001.1"/>
</dbReference>
<dbReference type="OrthoDB" id="9805159at2"/>